<dbReference type="GO" id="GO:0009055">
    <property type="term" value="F:electron transfer activity"/>
    <property type="evidence" value="ECO:0007669"/>
    <property type="project" value="InterPro"/>
</dbReference>
<feature type="binding site" description="axial binding residue" evidence="6">
    <location>
        <position position="96"/>
    </location>
    <ligand>
        <name>heme c</name>
        <dbReference type="ChEBI" id="CHEBI:61717"/>
        <label>1</label>
    </ligand>
    <ligandPart>
        <name>Fe</name>
        <dbReference type="ChEBI" id="CHEBI:18248"/>
    </ligandPart>
</feature>
<dbReference type="InterPro" id="IPR002322">
    <property type="entry name" value="Cyt_c_III"/>
</dbReference>
<feature type="signal peptide" evidence="7">
    <location>
        <begin position="1"/>
        <end position="20"/>
    </location>
</feature>
<dbReference type="Pfam" id="PF02085">
    <property type="entry name" value="Cytochrom_CIII"/>
    <property type="match status" value="1"/>
</dbReference>
<feature type="chain" id="PRO_5003503335" evidence="7">
    <location>
        <begin position="21"/>
        <end position="155"/>
    </location>
</feature>
<feature type="domain" description="Class III cytochrome C" evidence="8">
    <location>
        <begin position="50"/>
        <end position="139"/>
    </location>
</feature>
<dbReference type="GO" id="GO:0046872">
    <property type="term" value="F:metal ion binding"/>
    <property type="evidence" value="ECO:0007669"/>
    <property type="project" value="UniProtKB-KW"/>
</dbReference>
<dbReference type="eggNOG" id="ENOG50338VN">
    <property type="taxonomic scope" value="Bacteria"/>
</dbReference>
<feature type="binding site" description="axial binding residue" evidence="6">
    <location>
        <position position="79"/>
    </location>
    <ligand>
        <name>heme c</name>
        <dbReference type="ChEBI" id="CHEBI:61717"/>
        <label>1</label>
    </ligand>
    <ligandPart>
        <name>Fe</name>
        <dbReference type="ChEBI" id="CHEBI:18248"/>
    </ligandPart>
</feature>
<keyword evidence="3 6" id="KW-0479">Metal-binding</keyword>
<organism evidence="9 10">
    <name type="scientific">Solidesulfovibrio carbinoliphilus subsp. oakridgensis</name>
    <dbReference type="NCBI Taxonomy" id="694327"/>
    <lineage>
        <taxon>Bacteria</taxon>
        <taxon>Pseudomonadati</taxon>
        <taxon>Thermodesulfobacteriota</taxon>
        <taxon>Desulfovibrionia</taxon>
        <taxon>Desulfovibrionales</taxon>
        <taxon>Desulfovibrionaceae</taxon>
        <taxon>Solidesulfovibrio</taxon>
    </lineage>
</organism>
<gene>
    <name evidence="9" type="ORF">DFW101_0778</name>
</gene>
<sequence>MRSKVMLSTLVVLVFTLAMATAAFSEGGKFSEIVDAKSTLCYPLELTFKRPSGVLTTSFVPVKFSHGQHANIACTTCHHMWDGKGPVEGCATAGCHDNLKERQEATSYFRAFHDKNSETSCLGCHMKTNIVRKEKGQKPLSVAPCSNNGCHVAQK</sequence>
<feature type="binding site" description="axial binding residue" evidence="6">
    <location>
        <position position="90"/>
    </location>
    <ligand>
        <name>heme c</name>
        <dbReference type="ChEBI" id="CHEBI:61717"/>
        <label>1</label>
    </ligand>
    <ligandPart>
        <name>Fe</name>
        <dbReference type="ChEBI" id="CHEBI:18248"/>
    </ligandPart>
</feature>
<evidence type="ECO:0000256" key="4">
    <source>
        <dbReference type="ARBA" id="ARBA00022982"/>
    </source>
</evidence>
<feature type="binding site" description="axial binding residue" evidence="6">
    <location>
        <position position="125"/>
    </location>
    <ligand>
        <name>heme c</name>
        <dbReference type="ChEBI" id="CHEBI:61717"/>
        <label>1</label>
    </ligand>
    <ligandPart>
        <name>Fe</name>
        <dbReference type="ChEBI" id="CHEBI:18248"/>
    </ligandPart>
</feature>
<evidence type="ECO:0000259" key="8">
    <source>
        <dbReference type="Pfam" id="PF02085"/>
    </source>
</evidence>
<accession>G7Q405</accession>
<feature type="binding site" description="axial binding residue" evidence="6">
    <location>
        <position position="150"/>
    </location>
    <ligand>
        <name>heme c</name>
        <dbReference type="ChEBI" id="CHEBI:61717"/>
        <label>1</label>
    </ligand>
    <ligandPart>
        <name>Fe</name>
        <dbReference type="ChEBI" id="CHEBI:18248"/>
    </ligandPart>
</feature>
<feature type="binding site" description="axial binding residue" evidence="6">
    <location>
        <position position="66"/>
    </location>
    <ligand>
        <name>heme c</name>
        <dbReference type="ChEBI" id="CHEBI:61717"/>
        <label>1</label>
    </ligand>
    <ligandPart>
        <name>Fe</name>
        <dbReference type="ChEBI" id="CHEBI:18248"/>
    </ligandPart>
</feature>
<dbReference type="SUPFAM" id="SSF48695">
    <property type="entry name" value="Multiheme cytochromes"/>
    <property type="match status" value="1"/>
</dbReference>
<feature type="binding site" description="axial binding residue" evidence="6">
    <location>
        <position position="74"/>
    </location>
    <ligand>
        <name>heme c</name>
        <dbReference type="ChEBI" id="CHEBI:61717"/>
        <label>1</label>
    </ligand>
    <ligandPart>
        <name>Fe</name>
        <dbReference type="ChEBI" id="CHEBI:18248"/>
    </ligandPart>
</feature>
<evidence type="ECO:0000256" key="7">
    <source>
        <dbReference type="SAM" id="SignalP"/>
    </source>
</evidence>
<proteinExistence type="predicted"/>
<dbReference type="InterPro" id="IPR020942">
    <property type="entry name" value="Cyt_c_III_dom"/>
</dbReference>
<evidence type="ECO:0000313" key="10">
    <source>
        <dbReference type="Proteomes" id="UP000004662"/>
    </source>
</evidence>
<dbReference type="InterPro" id="IPR036280">
    <property type="entry name" value="Multihaem_cyt_sf"/>
</dbReference>
<keyword evidence="4" id="KW-0249">Electron transport</keyword>
<keyword evidence="10" id="KW-1185">Reference proteome</keyword>
<dbReference type="STRING" id="694327.DFW101_0778"/>
<dbReference type="OrthoDB" id="5418612at2"/>
<feature type="binding site" description="axial binding residue" evidence="6">
    <location>
        <position position="69"/>
    </location>
    <ligand>
        <name>heme c</name>
        <dbReference type="ChEBI" id="CHEBI:61717"/>
        <label>2</label>
    </ligand>
    <ligandPart>
        <name>Fe</name>
        <dbReference type="ChEBI" id="CHEBI:18248"/>
    </ligandPart>
</feature>
<evidence type="ECO:0000256" key="2">
    <source>
        <dbReference type="ARBA" id="ARBA00022617"/>
    </source>
</evidence>
<feature type="binding site" description="axial binding residue" evidence="6">
    <location>
        <position position="78"/>
    </location>
    <ligand>
        <name>heme c</name>
        <dbReference type="ChEBI" id="CHEBI:61717"/>
        <label>1</label>
    </ligand>
    <ligandPart>
        <name>Fe</name>
        <dbReference type="ChEBI" id="CHEBI:18248"/>
    </ligandPart>
</feature>
<dbReference type="GO" id="GO:0020037">
    <property type="term" value="F:heme binding"/>
    <property type="evidence" value="ECO:0007669"/>
    <property type="project" value="InterPro"/>
</dbReference>
<feature type="binding site" description="axial binding residue" evidence="6">
    <location>
        <position position="145"/>
    </location>
    <ligand>
        <name>heme c</name>
        <dbReference type="ChEBI" id="CHEBI:61717"/>
        <label>1</label>
    </ligand>
    <ligandPart>
        <name>Fe</name>
        <dbReference type="ChEBI" id="CHEBI:18248"/>
    </ligandPart>
</feature>
<dbReference type="EMBL" id="CM001368">
    <property type="protein sequence ID" value="EHJ46795.1"/>
    <property type="molecule type" value="Genomic_DNA"/>
</dbReference>
<reference evidence="10" key="1">
    <citation type="journal article" date="2015" name="Genome Announc.">
        <title>High-Quality Draft Genome Sequence of Desulfovibrio carbinoliphilus FW-101-2B, an Organic Acid-Oxidizing Sulfate-Reducing Bacterium Isolated from Uranium(VI)-Contaminated Groundwater.</title>
        <authorList>
            <person name="Ramsay B.D."/>
            <person name="Hwang C."/>
            <person name="Woo H.L."/>
            <person name="Carroll S.L."/>
            <person name="Lucas S."/>
            <person name="Han J."/>
            <person name="Lapidus A.L."/>
            <person name="Cheng J.F."/>
            <person name="Goodwin L.A."/>
            <person name="Pitluck S."/>
            <person name="Peters L."/>
            <person name="Chertkov O."/>
            <person name="Held B."/>
            <person name="Detter J.C."/>
            <person name="Han C.S."/>
            <person name="Tapia R."/>
            <person name="Land M.L."/>
            <person name="Hauser L.J."/>
            <person name="Kyrpides N.C."/>
            <person name="Ivanova N.N."/>
            <person name="Mikhailova N."/>
            <person name="Pagani I."/>
            <person name="Woyke T."/>
            <person name="Arkin A.P."/>
            <person name="Dehal P."/>
            <person name="Chivian D."/>
            <person name="Criddle C.S."/>
            <person name="Wu W."/>
            <person name="Chakraborty R."/>
            <person name="Hazen T.C."/>
            <person name="Fields M.W."/>
        </authorList>
    </citation>
    <scope>NUCLEOTIDE SEQUENCE [LARGE SCALE GENOMIC DNA]</scope>
    <source>
        <strain evidence="10">FW-101-2B</strain>
    </source>
</reference>
<keyword evidence="1" id="KW-0813">Transport</keyword>
<evidence type="ECO:0000256" key="1">
    <source>
        <dbReference type="ARBA" id="ARBA00022448"/>
    </source>
</evidence>
<protein>
    <submittedName>
        <fullName evidence="9">Cytochrome c, class III, conserved region</fullName>
    </submittedName>
</protein>
<dbReference type="Proteomes" id="UP000004662">
    <property type="component" value="Chromosome"/>
</dbReference>
<dbReference type="HOGENOM" id="CLU_125874_0_0_7"/>
<feature type="binding site" description="axial binding residue" evidence="6">
    <location>
        <position position="151"/>
    </location>
    <ligand>
        <name>heme c</name>
        <dbReference type="ChEBI" id="CHEBI:61717"/>
        <label>1</label>
    </ligand>
    <ligandPart>
        <name>Fe</name>
        <dbReference type="ChEBI" id="CHEBI:18248"/>
    </ligandPart>
</feature>
<dbReference type="CDD" id="cd08168">
    <property type="entry name" value="Cytochrom_C3"/>
    <property type="match status" value="1"/>
</dbReference>
<comment type="cofactor">
    <cofactor evidence="6">
        <name>heme c</name>
        <dbReference type="ChEBI" id="CHEBI:61717"/>
    </cofactor>
    <text evidence="6">Binds 4 heme c groups covalently per monomer.</text>
</comment>
<dbReference type="RefSeq" id="WP_009180219.1">
    <property type="nucleotide sequence ID" value="NZ_CM001368.1"/>
</dbReference>
<feature type="binding site" description="axial binding residue" evidence="6">
    <location>
        <position position="77"/>
    </location>
    <ligand>
        <name>heme c</name>
        <dbReference type="ChEBI" id="CHEBI:61717"/>
        <label>1</label>
    </ligand>
    <ligandPart>
        <name>Fe</name>
        <dbReference type="ChEBI" id="CHEBI:18248"/>
    </ligandPart>
</feature>
<feature type="binding site" description="axial binding residue" evidence="6">
    <location>
        <position position="95"/>
    </location>
    <ligand>
        <name>heme c</name>
        <dbReference type="ChEBI" id="CHEBI:61717"/>
        <label>1</label>
    </ligand>
    <ligandPart>
        <name>Fe</name>
        <dbReference type="ChEBI" id="CHEBI:18248"/>
    </ligandPart>
</feature>
<dbReference type="PRINTS" id="PR00609">
    <property type="entry name" value="CYTOCHROMEC3"/>
</dbReference>
<evidence type="ECO:0000256" key="6">
    <source>
        <dbReference type="PIRSR" id="PIRSR602322-1"/>
    </source>
</evidence>
<evidence type="ECO:0000256" key="3">
    <source>
        <dbReference type="ARBA" id="ARBA00022723"/>
    </source>
</evidence>
<keyword evidence="2 6" id="KW-0349">Heme</keyword>
<dbReference type="Gene3D" id="3.90.10.10">
    <property type="entry name" value="Cytochrome C3"/>
    <property type="match status" value="1"/>
</dbReference>
<keyword evidence="7" id="KW-0732">Signal</keyword>
<feature type="binding site" description="axial binding residue" evidence="6">
    <location>
        <position position="124"/>
    </location>
    <ligand>
        <name>heme c</name>
        <dbReference type="ChEBI" id="CHEBI:61717"/>
        <label>1</label>
    </ligand>
    <ligandPart>
        <name>Fe</name>
        <dbReference type="ChEBI" id="CHEBI:18248"/>
    </ligandPart>
</feature>
<feature type="binding site" description="axial binding residue" evidence="6">
    <location>
        <position position="121"/>
    </location>
    <ligand>
        <name>heme c</name>
        <dbReference type="ChEBI" id="CHEBI:61717"/>
        <label>1</label>
    </ligand>
    <ligandPart>
        <name>Fe</name>
        <dbReference type="ChEBI" id="CHEBI:18248"/>
    </ligandPart>
</feature>
<dbReference type="AlphaFoldDB" id="G7Q405"/>
<name>G7Q405_9BACT</name>
<evidence type="ECO:0000313" key="9">
    <source>
        <dbReference type="EMBL" id="EHJ46795.1"/>
    </source>
</evidence>
<keyword evidence="5 6" id="KW-0408">Iron</keyword>
<evidence type="ECO:0000256" key="5">
    <source>
        <dbReference type="ARBA" id="ARBA00023004"/>
    </source>
</evidence>